<dbReference type="PANTHER" id="PTHR45180">
    <property type="entry name" value="OS01G0307686 PROTEIN"/>
    <property type="match status" value="1"/>
</dbReference>
<keyword evidence="3" id="KW-0489">Methyltransferase</keyword>
<feature type="region of interest" description="Disordered" evidence="1">
    <location>
        <begin position="1"/>
        <end position="54"/>
    </location>
</feature>
<feature type="compositionally biased region" description="Low complexity" evidence="1">
    <location>
        <begin position="42"/>
        <end position="54"/>
    </location>
</feature>
<proteinExistence type="predicted"/>
<protein>
    <submittedName>
        <fullName evidence="3">Methyltransferase domain-containing protein</fullName>
    </submittedName>
</protein>
<dbReference type="CDD" id="cd02440">
    <property type="entry name" value="AdoMet_MTases"/>
    <property type="match status" value="1"/>
</dbReference>
<keyword evidence="4" id="KW-1185">Reference proteome</keyword>
<reference evidence="3 4" key="1">
    <citation type="submission" date="2019-08" db="EMBL/GenBank/DDBJ databases">
        <authorList>
            <person name="Karlyshev A.V."/>
        </authorList>
    </citation>
    <scope>NUCLEOTIDE SEQUENCE [LARGE SCALE GENOMIC DNA]</scope>
    <source>
        <strain evidence="3 4">Alg18-2.2</strain>
    </source>
</reference>
<organism evidence="3 4">
    <name type="scientific">Alkalisalibacterium limincola</name>
    <dbReference type="NCBI Taxonomy" id="2699169"/>
    <lineage>
        <taxon>Bacteria</taxon>
        <taxon>Pseudomonadati</taxon>
        <taxon>Pseudomonadota</taxon>
        <taxon>Gammaproteobacteria</taxon>
        <taxon>Lysobacterales</taxon>
        <taxon>Lysobacteraceae</taxon>
        <taxon>Alkalisalibacterium</taxon>
    </lineage>
</organism>
<dbReference type="OrthoDB" id="9797252at2"/>
<gene>
    <name evidence="3" type="ORF">FU658_11035</name>
</gene>
<accession>A0A5C8KLM2</accession>
<evidence type="ECO:0000313" key="3">
    <source>
        <dbReference type="EMBL" id="TXK60679.1"/>
    </source>
</evidence>
<dbReference type="Pfam" id="PF08241">
    <property type="entry name" value="Methyltransf_11"/>
    <property type="match status" value="1"/>
</dbReference>
<evidence type="ECO:0000313" key="4">
    <source>
        <dbReference type="Proteomes" id="UP000321248"/>
    </source>
</evidence>
<comment type="caution">
    <text evidence="3">The sequence shown here is derived from an EMBL/GenBank/DDBJ whole genome shotgun (WGS) entry which is preliminary data.</text>
</comment>
<dbReference type="InterPro" id="IPR029063">
    <property type="entry name" value="SAM-dependent_MTases_sf"/>
</dbReference>
<dbReference type="InterPro" id="IPR013216">
    <property type="entry name" value="Methyltransf_11"/>
</dbReference>
<feature type="domain" description="Methyltransferase type 11" evidence="2">
    <location>
        <begin position="98"/>
        <end position="185"/>
    </location>
</feature>
<keyword evidence="3" id="KW-0808">Transferase</keyword>
<dbReference type="Gene3D" id="3.40.50.150">
    <property type="entry name" value="Vaccinia Virus protein VP39"/>
    <property type="match status" value="1"/>
</dbReference>
<dbReference type="GO" id="GO:0008757">
    <property type="term" value="F:S-adenosylmethionine-dependent methyltransferase activity"/>
    <property type="evidence" value="ECO:0007669"/>
    <property type="project" value="InterPro"/>
</dbReference>
<sequence>MARAGAARRAQPAGSPDDRGGRPADAAPGARRHRPVDPGHAVPGPVVRTRRVGSGPVSTFKDHFSGHARNYATARPGYPPALFDWIAGLVGQHALAWDAGCGNGQAALALAERFEAVVASDPSAEQIAQAPAHPRVDYRVEAAEDCSLPASSVDVACVAQALHWFDLPRFFTTLLRVLKPGGVLVAWTYETCRVDPAVDAVFDRLYRDRLGPWWPPERQLVESGYRDIDLPLQPLEPLPELSIELDWTLTQFLEYLRSWSASARCLRETGRDAVAEFAPALAAAWGPPETRRCVAWPLAVRAGRRTA</sequence>
<dbReference type="SUPFAM" id="SSF53335">
    <property type="entry name" value="S-adenosyl-L-methionine-dependent methyltransferases"/>
    <property type="match status" value="1"/>
</dbReference>
<dbReference type="PANTHER" id="PTHR45180:SF1">
    <property type="entry name" value="OS01G0307686 PROTEIN"/>
    <property type="match status" value="1"/>
</dbReference>
<dbReference type="AlphaFoldDB" id="A0A5C8KLM2"/>
<dbReference type="EMBL" id="VRTS01000008">
    <property type="protein sequence ID" value="TXK60679.1"/>
    <property type="molecule type" value="Genomic_DNA"/>
</dbReference>
<name>A0A5C8KLM2_9GAMM</name>
<feature type="compositionally biased region" description="Low complexity" evidence="1">
    <location>
        <begin position="1"/>
        <end position="10"/>
    </location>
</feature>
<evidence type="ECO:0000259" key="2">
    <source>
        <dbReference type="Pfam" id="PF08241"/>
    </source>
</evidence>
<dbReference type="Proteomes" id="UP000321248">
    <property type="component" value="Unassembled WGS sequence"/>
</dbReference>
<evidence type="ECO:0000256" key="1">
    <source>
        <dbReference type="SAM" id="MobiDB-lite"/>
    </source>
</evidence>
<dbReference type="GO" id="GO:0032259">
    <property type="term" value="P:methylation"/>
    <property type="evidence" value="ECO:0007669"/>
    <property type="project" value="UniProtKB-KW"/>
</dbReference>